<feature type="domain" description="AMP-binding enzyme C-terminal" evidence="7">
    <location>
        <begin position="410"/>
        <end position="487"/>
    </location>
</feature>
<comment type="function">
    <text evidence="5">Converts 2-succinylbenzoate (OSB) to 2-succinylbenzoyl-CoA (OSB-CoA).</text>
</comment>
<accession>A0ABW9H0J8</accession>
<evidence type="ECO:0000256" key="4">
    <source>
        <dbReference type="ARBA" id="ARBA00022840"/>
    </source>
</evidence>
<evidence type="ECO:0000313" key="8">
    <source>
        <dbReference type="EMBL" id="MFM9414385.1"/>
    </source>
</evidence>
<reference evidence="8 9" key="1">
    <citation type="journal article" date="2016" name="Int. J. Syst. Evol. Microbiol.">
        <title>Peptococcus simiae sp. nov., isolated from rhesus macaque faeces and emended description of the genus Peptococcus.</title>
        <authorList>
            <person name="Shkoporov A.N."/>
            <person name="Efimov B.A."/>
            <person name="Kondova I."/>
            <person name="Ouwerling B."/>
            <person name="Chaplin A.V."/>
            <person name="Shcherbakova V.A."/>
            <person name="Langermans J.A.M."/>
        </authorList>
    </citation>
    <scope>NUCLEOTIDE SEQUENCE [LARGE SCALE GENOMIC DNA]</scope>
    <source>
        <strain evidence="8 9">M108</strain>
    </source>
</reference>
<keyword evidence="1 5" id="KW-0474">Menaquinone biosynthesis</keyword>
<dbReference type="InterPro" id="IPR025110">
    <property type="entry name" value="AMP-bd_C"/>
</dbReference>
<comment type="pathway">
    <text evidence="5">Quinol/quinone metabolism; 1,4-dihydroxy-2-naphthoate biosynthesis; 1,4-dihydroxy-2-naphthoate from chorismate: step 5/7.</text>
</comment>
<dbReference type="NCBIfam" id="TIGR01923">
    <property type="entry name" value="menE"/>
    <property type="match status" value="1"/>
</dbReference>
<dbReference type="Gene3D" id="3.30.300.30">
    <property type="match status" value="1"/>
</dbReference>
<organism evidence="8 9">
    <name type="scientific">Peptococcus simiae</name>
    <dbReference type="NCBI Taxonomy" id="1643805"/>
    <lineage>
        <taxon>Bacteria</taxon>
        <taxon>Bacillati</taxon>
        <taxon>Bacillota</taxon>
        <taxon>Clostridia</taxon>
        <taxon>Eubacteriales</taxon>
        <taxon>Peptococcaceae</taxon>
        <taxon>Peptococcus</taxon>
    </lineage>
</organism>
<dbReference type="PANTHER" id="PTHR43201:SF5">
    <property type="entry name" value="MEDIUM-CHAIN ACYL-COA LIGASE ACSF2, MITOCHONDRIAL"/>
    <property type="match status" value="1"/>
</dbReference>
<dbReference type="GO" id="GO:0008756">
    <property type="term" value="F:o-succinylbenzoate-CoA ligase activity"/>
    <property type="evidence" value="ECO:0007669"/>
    <property type="project" value="UniProtKB-EC"/>
</dbReference>
<proteinExistence type="inferred from homology"/>
<dbReference type="InterPro" id="IPR042099">
    <property type="entry name" value="ANL_N_sf"/>
</dbReference>
<comment type="caution">
    <text evidence="8">The sequence shown here is derived from an EMBL/GenBank/DDBJ whole genome shotgun (WGS) entry which is preliminary data.</text>
</comment>
<name>A0ABW9H0J8_9FIRM</name>
<sequence>MSDVNWIEKRALLSPHALALDFEGQQWTFADLYKEAHGTARALNERLSPAGGEKAGRVAVLADNSADFYILIAALMDAGIEMVLLNTRLSLPELAYQLADAQPALLLYAEAYKTQGEALVGELEEDLQVMSLKAMLTAGRALSDIQEDVTPWRGDRVMSILYTSGTTGRPKGVLQTYNNHLWSALAGGLNAGLVPGDGWVCVTPLFHVSGLSILVRSLVYGCPVYLFSRFDAAAVNRSLCDGRGTIISVVAYTLKALLDDLGDRRYPASFRYMLLGGGFFDEGLLARCADRDITVIRSFGMTETCSQMIATGLGDTAIKPASSGQALFPNRVRIDDGSLPPGAVGEIQVQSPALCRGYLNNAARYRQAFTADGWYKTGDIGCLDEEGYLYVKSRLTDLIISGGENIYPVEVEQCLVHHPEIRECAVIGREDARWGQVPEAYLVAADPQGPLPSPEALQAYCRQYLAAYKVPKHFIFLEDLPKTSIGKIQKQRLREGLHGPVIQEGGR</sequence>
<dbReference type="Gene3D" id="3.40.50.12780">
    <property type="entry name" value="N-terminal domain of ligase-like"/>
    <property type="match status" value="1"/>
</dbReference>
<keyword evidence="2 5" id="KW-0436">Ligase</keyword>
<evidence type="ECO:0000259" key="7">
    <source>
        <dbReference type="Pfam" id="PF13193"/>
    </source>
</evidence>
<dbReference type="InterPro" id="IPR010192">
    <property type="entry name" value="MenE"/>
</dbReference>
<evidence type="ECO:0000256" key="2">
    <source>
        <dbReference type="ARBA" id="ARBA00022598"/>
    </source>
</evidence>
<keyword evidence="4 5" id="KW-0067">ATP-binding</keyword>
<dbReference type="Pfam" id="PF00501">
    <property type="entry name" value="AMP-binding"/>
    <property type="match status" value="1"/>
</dbReference>
<comment type="catalytic activity">
    <reaction evidence="5">
        <text>2-succinylbenzoate + ATP + CoA = 2-succinylbenzoyl-CoA + AMP + diphosphate</text>
        <dbReference type="Rhea" id="RHEA:17009"/>
        <dbReference type="ChEBI" id="CHEBI:18325"/>
        <dbReference type="ChEBI" id="CHEBI:30616"/>
        <dbReference type="ChEBI" id="CHEBI:33019"/>
        <dbReference type="ChEBI" id="CHEBI:57287"/>
        <dbReference type="ChEBI" id="CHEBI:57364"/>
        <dbReference type="ChEBI" id="CHEBI:456215"/>
        <dbReference type="EC" id="6.2.1.26"/>
    </reaction>
</comment>
<gene>
    <name evidence="5 8" type="primary">menE</name>
    <name evidence="8" type="ORF">ACKQTC_08395</name>
</gene>
<keyword evidence="3 5" id="KW-0547">Nucleotide-binding</keyword>
<comment type="pathway">
    <text evidence="5">Quinol/quinone metabolism; menaquinone biosynthesis.</text>
</comment>
<dbReference type="EC" id="6.2.1.26" evidence="5"/>
<dbReference type="HAMAP" id="MF_00731">
    <property type="entry name" value="MenE"/>
    <property type="match status" value="1"/>
</dbReference>
<dbReference type="EMBL" id="JBJUVG010000015">
    <property type="protein sequence ID" value="MFM9414385.1"/>
    <property type="molecule type" value="Genomic_DNA"/>
</dbReference>
<dbReference type="InterPro" id="IPR045851">
    <property type="entry name" value="AMP-bd_C_sf"/>
</dbReference>
<dbReference type="Proteomes" id="UP001631949">
    <property type="component" value="Unassembled WGS sequence"/>
</dbReference>
<dbReference type="PROSITE" id="PS00455">
    <property type="entry name" value="AMP_BINDING"/>
    <property type="match status" value="1"/>
</dbReference>
<evidence type="ECO:0000256" key="1">
    <source>
        <dbReference type="ARBA" id="ARBA00022428"/>
    </source>
</evidence>
<feature type="domain" description="AMP-dependent synthetase/ligase" evidence="6">
    <location>
        <begin position="8"/>
        <end position="359"/>
    </location>
</feature>
<comment type="similarity">
    <text evidence="5">Belongs to the ATP-dependent AMP-binding enzyme family. MenE subfamily.</text>
</comment>
<protein>
    <recommendedName>
        <fullName evidence="5">2-succinylbenzoate--CoA ligase</fullName>
        <ecNumber evidence="5">6.2.1.26</ecNumber>
    </recommendedName>
    <alternativeName>
        <fullName evidence="5">o-succinylbenzoyl-CoA synthetase</fullName>
        <shortName evidence="5">OSB-CoA synthetase</shortName>
    </alternativeName>
</protein>
<evidence type="ECO:0000313" key="9">
    <source>
        <dbReference type="Proteomes" id="UP001631949"/>
    </source>
</evidence>
<dbReference type="PANTHER" id="PTHR43201">
    <property type="entry name" value="ACYL-COA SYNTHETASE"/>
    <property type="match status" value="1"/>
</dbReference>
<evidence type="ECO:0000259" key="6">
    <source>
        <dbReference type="Pfam" id="PF00501"/>
    </source>
</evidence>
<dbReference type="RefSeq" id="WP_408978000.1">
    <property type="nucleotide sequence ID" value="NZ_JBJUVG010000015.1"/>
</dbReference>
<dbReference type="InterPro" id="IPR000873">
    <property type="entry name" value="AMP-dep_synth/lig_dom"/>
</dbReference>
<dbReference type="InterPro" id="IPR020845">
    <property type="entry name" value="AMP-binding_CS"/>
</dbReference>
<dbReference type="Pfam" id="PF13193">
    <property type="entry name" value="AMP-binding_C"/>
    <property type="match status" value="1"/>
</dbReference>
<keyword evidence="9" id="KW-1185">Reference proteome</keyword>
<dbReference type="SUPFAM" id="SSF56801">
    <property type="entry name" value="Acetyl-CoA synthetase-like"/>
    <property type="match status" value="1"/>
</dbReference>
<evidence type="ECO:0000256" key="3">
    <source>
        <dbReference type="ARBA" id="ARBA00022741"/>
    </source>
</evidence>
<evidence type="ECO:0000256" key="5">
    <source>
        <dbReference type="HAMAP-Rule" id="MF_00731"/>
    </source>
</evidence>